<name>A0A6J7DUV6_9ZZZZ</name>
<keyword evidence="3" id="KW-0456">Lyase</keyword>
<dbReference type="Gene3D" id="3.20.20.60">
    <property type="entry name" value="Phosphoenolpyruvate-binding domains"/>
    <property type="match status" value="1"/>
</dbReference>
<evidence type="ECO:0000256" key="4">
    <source>
        <dbReference type="SAM" id="MobiDB-lite"/>
    </source>
</evidence>
<dbReference type="EMBL" id="CAEZXX010000012">
    <property type="protein sequence ID" value="CAB4696366.1"/>
    <property type="molecule type" value="Genomic_DNA"/>
</dbReference>
<evidence type="ECO:0000313" key="6">
    <source>
        <dbReference type="EMBL" id="CAB4696366.1"/>
    </source>
</evidence>
<dbReference type="AlphaFoldDB" id="A0A6J7DUV6"/>
<dbReference type="GO" id="GO:0005737">
    <property type="term" value="C:cytoplasm"/>
    <property type="evidence" value="ECO:0007669"/>
    <property type="project" value="TreeGrafter"/>
</dbReference>
<dbReference type="PANTHER" id="PTHR30502">
    <property type="entry name" value="2-KETO-3-DEOXY-L-RHAMNONATE ALDOLASE"/>
    <property type="match status" value="1"/>
</dbReference>
<evidence type="ECO:0000313" key="7">
    <source>
        <dbReference type="EMBL" id="CAB4747009.1"/>
    </source>
</evidence>
<protein>
    <submittedName>
        <fullName evidence="8">Unannotated protein</fullName>
    </submittedName>
</protein>
<dbReference type="Pfam" id="PF03328">
    <property type="entry name" value="HpcH_HpaI"/>
    <property type="match status" value="1"/>
</dbReference>
<evidence type="ECO:0000256" key="1">
    <source>
        <dbReference type="ARBA" id="ARBA00005568"/>
    </source>
</evidence>
<evidence type="ECO:0000259" key="5">
    <source>
        <dbReference type="Pfam" id="PF03328"/>
    </source>
</evidence>
<dbReference type="InterPro" id="IPR050251">
    <property type="entry name" value="HpcH-HpaI_aldolase"/>
</dbReference>
<dbReference type="EMBL" id="CAFBLR010000076">
    <property type="protein sequence ID" value="CAB4874421.1"/>
    <property type="molecule type" value="Genomic_DNA"/>
</dbReference>
<dbReference type="GO" id="GO:0046872">
    <property type="term" value="F:metal ion binding"/>
    <property type="evidence" value="ECO:0007669"/>
    <property type="project" value="UniProtKB-KW"/>
</dbReference>
<evidence type="ECO:0000256" key="2">
    <source>
        <dbReference type="ARBA" id="ARBA00022723"/>
    </source>
</evidence>
<dbReference type="EMBL" id="CAEZYY010000007">
    <property type="protein sequence ID" value="CAB4747009.1"/>
    <property type="molecule type" value="Genomic_DNA"/>
</dbReference>
<accession>A0A6J7DUV6</accession>
<dbReference type="GO" id="GO:0016832">
    <property type="term" value="F:aldehyde-lyase activity"/>
    <property type="evidence" value="ECO:0007669"/>
    <property type="project" value="TreeGrafter"/>
</dbReference>
<gene>
    <name evidence="6" type="ORF">UFOPK2602_00318</name>
    <name evidence="7" type="ORF">UFOPK2806_00774</name>
    <name evidence="8" type="ORF">UFOPK3417_00922</name>
</gene>
<proteinExistence type="inferred from homology"/>
<evidence type="ECO:0000313" key="8">
    <source>
        <dbReference type="EMBL" id="CAB4874421.1"/>
    </source>
</evidence>
<organism evidence="8">
    <name type="scientific">freshwater metagenome</name>
    <dbReference type="NCBI Taxonomy" id="449393"/>
    <lineage>
        <taxon>unclassified sequences</taxon>
        <taxon>metagenomes</taxon>
        <taxon>ecological metagenomes</taxon>
    </lineage>
</organism>
<sequence length="276" mass="29245">MQNDTNHVHLRQVWDAGATATGAWLSLRDPWASEAISSMDFDYVCIDMQHGLSDISDVFAQLQAMNGKSPTPIVRVPWNEPGIIGRVLDMGAMGVIIPMVNSKEEAEAAVAACRYAPAGRRSMGPIVPSQRYGGSYFANANDNVICIPMIETGTAVSRIDEILSVPGIDAIYVGPADLSITLGLAPGFDNADERFTGAIETIIDGCRRHNIVPGIHSAVPLAQKRHEQGFRMITVSADHSALVAGMRGESGKAREAVTGGGSGTPASAAKRDPYSA</sequence>
<dbReference type="InterPro" id="IPR015813">
    <property type="entry name" value="Pyrv/PenolPyrv_kinase-like_dom"/>
</dbReference>
<dbReference type="InterPro" id="IPR005000">
    <property type="entry name" value="Aldolase/citrate-lyase_domain"/>
</dbReference>
<keyword evidence="2" id="KW-0479">Metal-binding</keyword>
<feature type="region of interest" description="Disordered" evidence="4">
    <location>
        <begin position="248"/>
        <end position="276"/>
    </location>
</feature>
<comment type="similarity">
    <text evidence="1">Belongs to the HpcH/HpaI aldolase family.</text>
</comment>
<reference evidence="8" key="1">
    <citation type="submission" date="2020-05" db="EMBL/GenBank/DDBJ databases">
        <authorList>
            <person name="Chiriac C."/>
            <person name="Salcher M."/>
            <person name="Ghai R."/>
            <person name="Kavagutti S V."/>
        </authorList>
    </citation>
    <scope>NUCLEOTIDE SEQUENCE</scope>
</reference>
<dbReference type="PANTHER" id="PTHR30502:SF0">
    <property type="entry name" value="PHOSPHOENOLPYRUVATE CARBOXYLASE FAMILY PROTEIN"/>
    <property type="match status" value="1"/>
</dbReference>
<dbReference type="SUPFAM" id="SSF51621">
    <property type="entry name" value="Phosphoenolpyruvate/pyruvate domain"/>
    <property type="match status" value="1"/>
</dbReference>
<evidence type="ECO:0000256" key="3">
    <source>
        <dbReference type="ARBA" id="ARBA00023239"/>
    </source>
</evidence>
<feature type="domain" description="HpcH/HpaI aldolase/citrate lyase" evidence="5">
    <location>
        <begin position="22"/>
        <end position="240"/>
    </location>
</feature>
<dbReference type="InterPro" id="IPR040442">
    <property type="entry name" value="Pyrv_kinase-like_dom_sf"/>
</dbReference>